<feature type="transmembrane region" description="Helical" evidence="1">
    <location>
        <begin position="222"/>
        <end position="245"/>
    </location>
</feature>
<keyword evidence="1" id="KW-0472">Membrane</keyword>
<feature type="transmembrane region" description="Helical" evidence="1">
    <location>
        <begin position="257"/>
        <end position="277"/>
    </location>
</feature>
<evidence type="ECO:0000256" key="1">
    <source>
        <dbReference type="SAM" id="Phobius"/>
    </source>
</evidence>
<keyword evidence="1" id="KW-0812">Transmembrane</keyword>
<evidence type="ECO:0000313" key="2">
    <source>
        <dbReference type="EMBL" id="KKN42676.1"/>
    </source>
</evidence>
<organism evidence="2">
    <name type="scientific">marine sediment metagenome</name>
    <dbReference type="NCBI Taxonomy" id="412755"/>
    <lineage>
        <taxon>unclassified sequences</taxon>
        <taxon>metagenomes</taxon>
        <taxon>ecological metagenomes</taxon>
    </lineage>
</organism>
<accession>A0A0F9T0L5</accession>
<dbReference type="AlphaFoldDB" id="A0A0F9T0L5"/>
<feature type="transmembrane region" description="Helical" evidence="1">
    <location>
        <begin position="140"/>
        <end position="168"/>
    </location>
</feature>
<dbReference type="EMBL" id="LAZR01001564">
    <property type="protein sequence ID" value="KKN42676.1"/>
    <property type="molecule type" value="Genomic_DNA"/>
</dbReference>
<feature type="transmembrane region" description="Helical" evidence="1">
    <location>
        <begin position="342"/>
        <end position="362"/>
    </location>
</feature>
<feature type="transmembrane region" description="Helical" evidence="1">
    <location>
        <begin position="28"/>
        <end position="48"/>
    </location>
</feature>
<feature type="transmembrane region" description="Helical" evidence="1">
    <location>
        <begin position="382"/>
        <end position="398"/>
    </location>
</feature>
<protein>
    <submittedName>
        <fullName evidence="2">Uncharacterized protein</fullName>
    </submittedName>
</protein>
<gene>
    <name evidence="2" type="ORF">LCGC14_0710770</name>
</gene>
<name>A0A0F9T0L5_9ZZZZ</name>
<keyword evidence="1" id="KW-1133">Transmembrane helix</keyword>
<feature type="transmembrane region" description="Helical" evidence="1">
    <location>
        <begin position="307"/>
        <end position="330"/>
    </location>
</feature>
<feature type="transmembrane region" description="Helical" evidence="1">
    <location>
        <begin position="107"/>
        <end position="128"/>
    </location>
</feature>
<sequence length="406" mass="47040">MALAGEKVGIPSAEEAPMIVMARYRQPIAGILSILIVFIISLVTWWIFFDPRLHIPSSSNREMEFTAWATVIGGFGLIGVMWAIWFENWPYYNWFKTPWKVGLVGTAINAIIICIFVFLLLPLFISIYTRQNTNPYYFKWFIGASIFGALSGSTFSFGVLWVAGTMYWPFFKIKQPKRGIIVFGIGTTISLIMWFVLFIPAGNPLATSEASAIKPITFFPSYAFSLGWTQWLIFFSLLTLMVFEYWPWSKLGRKQPYIGIIAFVSCTLLGLLVSYFFPDIIVKNIFDPFFIALGGTPPDSVTRFKGWYMMSITYAIFLICAVVLVSLFFDNWPKKYPQWKNFLFRFLLVIAIGTISFIGYYLLSPIFFGDDTNYWRMNPTPFMLWFLWIEILFAYVWRKWPIYKAV</sequence>
<feature type="transmembrane region" description="Helical" evidence="1">
    <location>
        <begin position="68"/>
        <end position="86"/>
    </location>
</feature>
<reference evidence="2" key="1">
    <citation type="journal article" date="2015" name="Nature">
        <title>Complex archaea that bridge the gap between prokaryotes and eukaryotes.</title>
        <authorList>
            <person name="Spang A."/>
            <person name="Saw J.H."/>
            <person name="Jorgensen S.L."/>
            <person name="Zaremba-Niedzwiedzka K."/>
            <person name="Martijn J."/>
            <person name="Lind A.E."/>
            <person name="van Eijk R."/>
            <person name="Schleper C."/>
            <person name="Guy L."/>
            <person name="Ettema T.J."/>
        </authorList>
    </citation>
    <scope>NUCLEOTIDE SEQUENCE</scope>
</reference>
<proteinExistence type="predicted"/>
<comment type="caution">
    <text evidence="2">The sequence shown here is derived from an EMBL/GenBank/DDBJ whole genome shotgun (WGS) entry which is preliminary data.</text>
</comment>
<feature type="transmembrane region" description="Helical" evidence="1">
    <location>
        <begin position="180"/>
        <end position="202"/>
    </location>
</feature>